<dbReference type="EMBL" id="CP047423">
    <property type="protein sequence ID" value="QPD02606.1"/>
    <property type="molecule type" value="Genomic_DNA"/>
</dbReference>
<reference evidence="1 2" key="1">
    <citation type="journal article" date="2020" name="ISME J.">
        <title>Enrichment and physiological characterization of a novel comammox Nitrospira indicates ammonium inhibition of complete nitrification.</title>
        <authorList>
            <person name="Sakoula D."/>
            <person name="Koch H."/>
            <person name="Frank J."/>
            <person name="Jetten M.S.M."/>
            <person name="van Kessel M.A.H.J."/>
            <person name="Lucker S."/>
        </authorList>
    </citation>
    <scope>NUCLEOTIDE SEQUENCE [LARGE SCALE GENOMIC DNA]</scope>
    <source>
        <strain evidence="1">Comreactor17</strain>
    </source>
</reference>
<dbReference type="Proteomes" id="UP000593737">
    <property type="component" value="Chromosome"/>
</dbReference>
<evidence type="ECO:0000313" key="2">
    <source>
        <dbReference type="Proteomes" id="UP000593737"/>
    </source>
</evidence>
<organism evidence="1 2">
    <name type="scientific">Candidatus Nitrospira kreftii</name>
    <dbReference type="NCBI Taxonomy" id="2652173"/>
    <lineage>
        <taxon>Bacteria</taxon>
        <taxon>Pseudomonadati</taxon>
        <taxon>Nitrospirota</taxon>
        <taxon>Nitrospiria</taxon>
        <taxon>Nitrospirales</taxon>
        <taxon>Nitrospiraceae</taxon>
        <taxon>Nitrospira</taxon>
    </lineage>
</organism>
<dbReference type="KEGG" id="nkf:Nkreftii_000380"/>
<name>A0A7S8FB68_9BACT</name>
<evidence type="ECO:0000313" key="1">
    <source>
        <dbReference type="EMBL" id="QPD02606.1"/>
    </source>
</evidence>
<accession>A0A7S8FB68</accession>
<dbReference type="AlphaFoldDB" id="A0A7S8FB68"/>
<protein>
    <submittedName>
        <fullName evidence="1">Uncharacterized protein</fullName>
    </submittedName>
</protein>
<sequence length="76" mass="8496">MKKETLAHSLGQTLSKAFGSKDADQPGDHSDRSLAHALTVLKEMKAAGRTWQEMADRLEREFGTTLEKDQLKALIR</sequence>
<proteinExistence type="predicted"/>
<gene>
    <name evidence="1" type="ORF">Nkreftii_000380</name>
</gene>